<dbReference type="PROSITE" id="PS50287">
    <property type="entry name" value="SRCR_2"/>
    <property type="match status" value="1"/>
</dbReference>
<dbReference type="FunFam" id="3.10.250.10:FF:000016">
    <property type="entry name" value="Scavenger receptor cysteine-rich protein type 12"/>
    <property type="match status" value="1"/>
</dbReference>
<dbReference type="SMART" id="SM00202">
    <property type="entry name" value="SR"/>
    <property type="match status" value="1"/>
</dbReference>
<evidence type="ECO:0000256" key="2">
    <source>
        <dbReference type="ARBA" id="ARBA00022692"/>
    </source>
</evidence>
<evidence type="ECO:0000256" key="11">
    <source>
        <dbReference type="SAM" id="Phobius"/>
    </source>
</evidence>
<dbReference type="SUPFAM" id="SSF56487">
    <property type="entry name" value="SRCR-like"/>
    <property type="match status" value="1"/>
</dbReference>
<evidence type="ECO:0000256" key="6">
    <source>
        <dbReference type="ARBA" id="ARBA00023136"/>
    </source>
</evidence>
<dbReference type="InterPro" id="IPR001190">
    <property type="entry name" value="SRCR"/>
</dbReference>
<organism evidence="14 15">
    <name type="scientific">Acanthaster planci</name>
    <name type="common">Crown-of-thorns starfish</name>
    <dbReference type="NCBI Taxonomy" id="133434"/>
    <lineage>
        <taxon>Eukaryota</taxon>
        <taxon>Metazoa</taxon>
        <taxon>Echinodermata</taxon>
        <taxon>Eleutherozoa</taxon>
        <taxon>Asterozoa</taxon>
        <taxon>Asteroidea</taxon>
        <taxon>Valvatacea</taxon>
        <taxon>Valvatida</taxon>
        <taxon>Acanthasteridae</taxon>
        <taxon>Acanthaster</taxon>
    </lineage>
</organism>
<evidence type="ECO:0000256" key="9">
    <source>
        <dbReference type="PROSITE-ProRule" id="PRU00196"/>
    </source>
</evidence>
<dbReference type="GO" id="GO:0016020">
    <property type="term" value="C:membrane"/>
    <property type="evidence" value="ECO:0007669"/>
    <property type="project" value="UniProtKB-SubCell"/>
</dbReference>
<reference evidence="15" key="1">
    <citation type="submission" date="2025-08" db="UniProtKB">
        <authorList>
            <consortium name="RefSeq"/>
        </authorList>
    </citation>
    <scope>IDENTIFICATION</scope>
</reference>
<protein>
    <submittedName>
        <fullName evidence="15">Uncharacterized protein LOC110980370</fullName>
    </submittedName>
</protein>
<feature type="signal peptide" evidence="12">
    <location>
        <begin position="1"/>
        <end position="19"/>
    </location>
</feature>
<dbReference type="OMA" id="YNASEPR"/>
<keyword evidence="2 11" id="KW-0812">Transmembrane</keyword>
<keyword evidence="4" id="KW-0677">Repeat</keyword>
<proteinExistence type="predicted"/>
<evidence type="ECO:0000313" key="15">
    <source>
        <dbReference type="RefSeq" id="XP_022092685.1"/>
    </source>
</evidence>
<keyword evidence="5 11" id="KW-1133">Transmembrane helix</keyword>
<feature type="region of interest" description="Disordered" evidence="10">
    <location>
        <begin position="556"/>
        <end position="580"/>
    </location>
</feature>
<evidence type="ECO:0000259" key="13">
    <source>
        <dbReference type="PROSITE" id="PS50287"/>
    </source>
</evidence>
<feature type="domain" description="SRCR" evidence="13">
    <location>
        <begin position="30"/>
        <end position="130"/>
    </location>
</feature>
<evidence type="ECO:0000256" key="12">
    <source>
        <dbReference type="SAM" id="SignalP"/>
    </source>
</evidence>
<dbReference type="PANTHER" id="PTHR48071">
    <property type="entry name" value="SRCR DOMAIN-CONTAINING PROTEIN"/>
    <property type="match status" value="1"/>
</dbReference>
<accession>A0A8B7YJT8</accession>
<evidence type="ECO:0000256" key="7">
    <source>
        <dbReference type="ARBA" id="ARBA00023157"/>
    </source>
</evidence>
<dbReference type="PANTHER" id="PTHR48071:SF18">
    <property type="entry name" value="DELETED IN MALIGNANT BRAIN TUMORS 1 PROTEIN-RELATED"/>
    <property type="match status" value="1"/>
</dbReference>
<feature type="transmembrane region" description="Helical" evidence="11">
    <location>
        <begin position="254"/>
        <end position="276"/>
    </location>
</feature>
<evidence type="ECO:0000256" key="4">
    <source>
        <dbReference type="ARBA" id="ARBA00022737"/>
    </source>
</evidence>
<evidence type="ECO:0000256" key="10">
    <source>
        <dbReference type="SAM" id="MobiDB-lite"/>
    </source>
</evidence>
<evidence type="ECO:0000256" key="8">
    <source>
        <dbReference type="ARBA" id="ARBA00023180"/>
    </source>
</evidence>
<evidence type="ECO:0000313" key="14">
    <source>
        <dbReference type="Proteomes" id="UP000694845"/>
    </source>
</evidence>
<name>A0A8B7YJT8_ACAPL</name>
<keyword evidence="3 12" id="KW-0732">Signal</keyword>
<dbReference type="Gene3D" id="3.10.250.10">
    <property type="entry name" value="SRCR-like domain"/>
    <property type="match status" value="1"/>
</dbReference>
<dbReference type="InterPro" id="IPR036772">
    <property type="entry name" value="SRCR-like_dom_sf"/>
</dbReference>
<comment type="caution">
    <text evidence="9">Lacks conserved residue(s) required for the propagation of feature annotation.</text>
</comment>
<dbReference type="Pfam" id="PF00530">
    <property type="entry name" value="SRCR"/>
    <property type="match status" value="1"/>
</dbReference>
<dbReference type="KEGG" id="aplc:110980370"/>
<dbReference type="PRINTS" id="PR00258">
    <property type="entry name" value="SPERACTRCPTR"/>
</dbReference>
<feature type="chain" id="PRO_5034230299" evidence="12">
    <location>
        <begin position="20"/>
        <end position="596"/>
    </location>
</feature>
<gene>
    <name evidence="15" type="primary">LOC110980370</name>
</gene>
<dbReference type="Proteomes" id="UP000694845">
    <property type="component" value="Unplaced"/>
</dbReference>
<evidence type="ECO:0000256" key="1">
    <source>
        <dbReference type="ARBA" id="ARBA00004167"/>
    </source>
</evidence>
<feature type="region of interest" description="Disordered" evidence="10">
    <location>
        <begin position="365"/>
        <end position="390"/>
    </location>
</feature>
<dbReference type="RefSeq" id="XP_022092685.1">
    <property type="nucleotide sequence ID" value="XM_022236993.1"/>
</dbReference>
<comment type="subcellular location">
    <subcellularLocation>
        <location evidence="1">Membrane</location>
        <topology evidence="1">Single-pass membrane protein</topology>
    </subcellularLocation>
</comment>
<evidence type="ECO:0000256" key="5">
    <source>
        <dbReference type="ARBA" id="ARBA00022989"/>
    </source>
</evidence>
<keyword evidence="6 11" id="KW-0472">Membrane</keyword>
<dbReference type="GeneID" id="110980370"/>
<keyword evidence="7 9" id="KW-1015">Disulfide bond</keyword>
<keyword evidence="14" id="KW-1185">Reference proteome</keyword>
<keyword evidence="8" id="KW-0325">Glycoprotein</keyword>
<dbReference type="AlphaFoldDB" id="A0A8B7YJT8"/>
<evidence type="ECO:0000256" key="3">
    <source>
        <dbReference type="ARBA" id="ARBA00022729"/>
    </source>
</evidence>
<feature type="disulfide bond" evidence="9">
    <location>
        <begin position="100"/>
        <end position="110"/>
    </location>
</feature>
<feature type="compositionally biased region" description="Polar residues" evidence="10">
    <location>
        <begin position="369"/>
        <end position="385"/>
    </location>
</feature>
<sequence>MKLLYLLLVITCMAPQLSTQRRNNGVITGARLLPLAGQPSSGRLQVQINGESWRDVCDKGWGDRDGEVVCLELGFEGLSRTMKGLRIVNRSSNSVDDFKCRGNEVALSDCSHKQSNGRCRDTKGAGVTCIHSSTTESPKDSQILTISGQSTEDRTTHQRATSVESGHNTLRVASTTKLTEPGKRLTTGRGMVSPEQTTVGPVTNLVTGRVQTLTEGTQRPILTQLIDHGHGTTAEAATNAGGLETQYRSHLGKYIGLALGCILFIVCACFIVFCLLKRHPRGKHNGSTAASQPSGGFEQNSAVYENAQGLKPLMMEERDNAQAGYMVPSQTKGSADDVYFTVEEAVNARYASGVDDETERDYVVPISPPTTNSGEHQASNPSGPTDETVGKTASPYYLELLSGEIEPQKGSTTSKKGSEKALYFTLEPAKDVDETNEGLSSSADYFTVEDKGDLAGNGQYTTGVVEEKATPSAVDKPSRMSDITVDNDKGSHYYAYADPTSGSTAAAKGVLGNLNVSNPLVYMYADTPRLRAPETGTDQPPNADYFVIEERDNSMGAPVYNASEPRPPTKETEIKNGRLATGITENEYAYADPSEL</sequence>
<feature type="compositionally biased region" description="Basic and acidic residues" evidence="10">
    <location>
        <begin position="567"/>
        <end position="576"/>
    </location>
</feature>